<dbReference type="GO" id="GO:0005524">
    <property type="term" value="F:ATP binding"/>
    <property type="evidence" value="ECO:0007669"/>
    <property type="project" value="UniProtKB-UniRule"/>
</dbReference>
<dbReference type="OrthoDB" id="53276at2157"/>
<evidence type="ECO:0000313" key="7">
    <source>
        <dbReference type="EMBL" id="SNQ61038.1"/>
    </source>
</evidence>
<feature type="domain" description="Cdc6 C-terminal" evidence="6">
    <location>
        <begin position="296"/>
        <end position="368"/>
    </location>
</feature>
<evidence type="ECO:0000256" key="5">
    <source>
        <dbReference type="HAMAP-Rule" id="MF_01407"/>
    </source>
</evidence>
<dbReference type="InterPro" id="IPR049945">
    <property type="entry name" value="AAA_22"/>
</dbReference>
<protein>
    <recommendedName>
        <fullName evidence="5">ORC1-type DNA replication protein</fullName>
    </recommendedName>
</protein>
<evidence type="ECO:0000256" key="3">
    <source>
        <dbReference type="ARBA" id="ARBA00022741"/>
    </source>
</evidence>
<dbReference type="InterPro" id="IPR050311">
    <property type="entry name" value="ORC1/CDC6"/>
</dbReference>
<dbReference type="GO" id="GO:0016887">
    <property type="term" value="F:ATP hydrolysis activity"/>
    <property type="evidence" value="ECO:0007669"/>
    <property type="project" value="InterPro"/>
</dbReference>
<reference evidence="8" key="1">
    <citation type="submission" date="2017-06" db="EMBL/GenBank/DDBJ databases">
        <authorList>
            <person name="Cremers G."/>
        </authorList>
    </citation>
    <scope>NUCLEOTIDE SEQUENCE [LARGE SCALE GENOMIC DNA]</scope>
</reference>
<keyword evidence="8" id="KW-1185">Reference proteome</keyword>
<organism evidence="7 8">
    <name type="scientific">Candidatus Methanoperedens nitratireducens</name>
    <dbReference type="NCBI Taxonomy" id="1392998"/>
    <lineage>
        <taxon>Archaea</taxon>
        <taxon>Methanobacteriati</taxon>
        <taxon>Methanobacteriota</taxon>
        <taxon>Stenosarchaea group</taxon>
        <taxon>Methanomicrobia</taxon>
        <taxon>Methanosarcinales</taxon>
        <taxon>ANME-2 cluster</taxon>
        <taxon>Candidatus Methanoperedentaceae</taxon>
        <taxon>Candidatus Methanoperedens</taxon>
    </lineage>
</organism>
<name>A0A284VP95_9EURY</name>
<dbReference type="PANTHER" id="PTHR10763">
    <property type="entry name" value="CELL DIVISION CONTROL PROTEIN 6-RELATED"/>
    <property type="match status" value="1"/>
</dbReference>
<dbReference type="AlphaFoldDB" id="A0A284VP95"/>
<dbReference type="NCBIfam" id="TIGR02928">
    <property type="entry name" value="orc1/cdc6 family replication initiation protein"/>
    <property type="match status" value="1"/>
</dbReference>
<dbReference type="Proteomes" id="UP000218615">
    <property type="component" value="Unassembled WGS sequence"/>
</dbReference>
<dbReference type="Gene3D" id="1.10.8.60">
    <property type="match status" value="1"/>
</dbReference>
<gene>
    <name evidence="7" type="primary">cdc6</name>
    <name evidence="7" type="ORF">MNV_2200004</name>
</gene>
<dbReference type="SUPFAM" id="SSF52540">
    <property type="entry name" value="P-loop containing nucleoside triphosphate hydrolases"/>
    <property type="match status" value="1"/>
</dbReference>
<feature type="binding site" evidence="5">
    <location>
        <position position="215"/>
    </location>
    <ligand>
        <name>ATP</name>
        <dbReference type="ChEBI" id="CHEBI:30616"/>
    </ligand>
</feature>
<dbReference type="InterPro" id="IPR015163">
    <property type="entry name" value="Cdc6_C"/>
</dbReference>
<dbReference type="PANTHER" id="PTHR10763:SF26">
    <property type="entry name" value="CELL DIVISION CONTROL PROTEIN 6 HOMOLOG"/>
    <property type="match status" value="1"/>
</dbReference>
<dbReference type="InterPro" id="IPR027417">
    <property type="entry name" value="P-loop_NTPase"/>
</dbReference>
<dbReference type="Pfam" id="PF13401">
    <property type="entry name" value="AAA_22"/>
    <property type="match status" value="1"/>
</dbReference>
<evidence type="ECO:0000259" key="6">
    <source>
        <dbReference type="SMART" id="SM01074"/>
    </source>
</evidence>
<proteinExistence type="inferred from homology"/>
<dbReference type="EMBL" id="FZMP01000136">
    <property type="protein sequence ID" value="SNQ61038.1"/>
    <property type="molecule type" value="Genomic_DNA"/>
</dbReference>
<comment type="function">
    <text evidence="5">Involved in regulation of DNA replication.</text>
</comment>
<evidence type="ECO:0000256" key="1">
    <source>
        <dbReference type="ARBA" id="ARBA00006184"/>
    </source>
</evidence>
<dbReference type="HAMAP" id="MF_01407">
    <property type="entry name" value="ORC1_type_DNA_replic_protein"/>
    <property type="match status" value="1"/>
</dbReference>
<dbReference type="RefSeq" id="WP_096205633.1">
    <property type="nucleotide sequence ID" value="NZ_FZMP01000136.1"/>
</dbReference>
<dbReference type="Gene3D" id="3.40.50.300">
    <property type="entry name" value="P-loop containing nucleotide triphosphate hydrolases"/>
    <property type="match status" value="1"/>
</dbReference>
<dbReference type="InterPro" id="IPR036390">
    <property type="entry name" value="WH_DNA-bd_sf"/>
</dbReference>
<dbReference type="GO" id="GO:0006260">
    <property type="term" value="P:DNA replication"/>
    <property type="evidence" value="ECO:0007669"/>
    <property type="project" value="UniProtKB-UniRule"/>
</dbReference>
<keyword evidence="3 5" id="KW-0547">Nucleotide-binding</keyword>
<dbReference type="InterPro" id="IPR014277">
    <property type="entry name" value="Orc1/Cdc6_arc"/>
</dbReference>
<dbReference type="Gene3D" id="1.10.10.10">
    <property type="entry name" value="Winged helix-like DNA-binding domain superfamily/Winged helix DNA-binding domain"/>
    <property type="match status" value="1"/>
</dbReference>
<dbReference type="Pfam" id="PF22703">
    <property type="entry name" value="Cdc6_lid"/>
    <property type="match status" value="1"/>
</dbReference>
<keyword evidence="4 5" id="KW-0067">ATP-binding</keyword>
<sequence>MKDLLAWDQTLFKDSELFELDHVPEHFLHRDAQLQSLMYGVRPALCGARPLNCLCIGSPGTGKTTAVVKVFEEIEKHTPKVVPVLVNCQVNSTKYAVFSQIFKKLIGYAPPVSGVSFKKVFNEVAKYLVEHEKVLVVALDDMNFLFYENEVNDVLYSLLRAHETHTGARMGVIAILSDTGVPHILDPKVETVFLPEEVRFPQYTKGEVRDILSSRAKLGFYPGVLDDSALDRTAEHTFALGDLRVGIDLLKRSGLNAERRASRTISLEDVESAYEKSRLVHLSYMMRSLKEDEKILLGMISEMQQANSGELYEKFHLQTSLGYTRFYELLNKLGALKLIDTDFTGKGSRGRSRVVTLRYQADEVKARL</sequence>
<dbReference type="Pfam" id="PF09079">
    <property type="entry name" value="WHD_Cdc6"/>
    <property type="match status" value="1"/>
</dbReference>
<keyword evidence="2 5" id="KW-0235">DNA replication</keyword>
<dbReference type="NCBIfam" id="NF001624">
    <property type="entry name" value="PRK00411.1-2"/>
    <property type="match status" value="1"/>
</dbReference>
<dbReference type="SUPFAM" id="SSF46785">
    <property type="entry name" value="Winged helix' DNA-binding domain"/>
    <property type="match status" value="1"/>
</dbReference>
<evidence type="ECO:0000256" key="4">
    <source>
        <dbReference type="ARBA" id="ARBA00022840"/>
    </source>
</evidence>
<accession>A0A284VP95</accession>
<dbReference type="NCBIfam" id="NF001626">
    <property type="entry name" value="PRK00411.1-5"/>
    <property type="match status" value="1"/>
</dbReference>
<feature type="binding site" evidence="5">
    <location>
        <begin position="61"/>
        <end position="65"/>
    </location>
    <ligand>
        <name>ATP</name>
        <dbReference type="ChEBI" id="CHEBI:30616"/>
    </ligand>
</feature>
<dbReference type="SMART" id="SM01074">
    <property type="entry name" value="Cdc6_C"/>
    <property type="match status" value="1"/>
</dbReference>
<evidence type="ECO:0000313" key="8">
    <source>
        <dbReference type="Proteomes" id="UP000218615"/>
    </source>
</evidence>
<feature type="binding site" evidence="5">
    <location>
        <position position="203"/>
    </location>
    <ligand>
        <name>ATP</name>
        <dbReference type="ChEBI" id="CHEBI:30616"/>
    </ligand>
</feature>
<evidence type="ECO:0000256" key="2">
    <source>
        <dbReference type="ARBA" id="ARBA00022705"/>
    </source>
</evidence>
<dbReference type="InterPro" id="IPR036388">
    <property type="entry name" value="WH-like_DNA-bd_sf"/>
</dbReference>
<dbReference type="InterPro" id="IPR055237">
    <property type="entry name" value="Cdc6_lid"/>
</dbReference>
<dbReference type="STRING" id="1392998.ANME2D_03364"/>
<comment type="similarity">
    <text evidence="1 5">Belongs to the CDC6/cdc18 family.</text>
</comment>